<organism evidence="6 7">
    <name type="scientific">Pedobacter steynii</name>
    <dbReference type="NCBI Taxonomy" id="430522"/>
    <lineage>
        <taxon>Bacteria</taxon>
        <taxon>Pseudomonadati</taxon>
        <taxon>Bacteroidota</taxon>
        <taxon>Sphingobacteriia</taxon>
        <taxon>Sphingobacteriales</taxon>
        <taxon>Sphingobacteriaceae</taxon>
        <taxon>Pedobacter</taxon>
    </lineage>
</organism>
<evidence type="ECO:0000256" key="4">
    <source>
        <dbReference type="ARBA" id="ARBA00023163"/>
    </source>
</evidence>
<dbReference type="Proteomes" id="UP000094313">
    <property type="component" value="Chromosome"/>
</dbReference>
<keyword evidence="2" id="KW-0805">Transcription regulation</keyword>
<keyword evidence="4" id="KW-0804">Transcription</keyword>
<evidence type="ECO:0000259" key="5">
    <source>
        <dbReference type="Pfam" id="PF08281"/>
    </source>
</evidence>
<dbReference type="SUPFAM" id="SSF88946">
    <property type="entry name" value="Sigma2 domain of RNA polymerase sigma factors"/>
    <property type="match status" value="1"/>
</dbReference>
<dbReference type="KEGG" id="psty:BFS30_19840"/>
<dbReference type="PANTHER" id="PTHR43133:SF46">
    <property type="entry name" value="RNA POLYMERASE SIGMA-70 FACTOR ECF SUBFAMILY"/>
    <property type="match status" value="1"/>
</dbReference>
<dbReference type="Pfam" id="PF08281">
    <property type="entry name" value="Sigma70_r4_2"/>
    <property type="match status" value="1"/>
</dbReference>
<keyword evidence="3" id="KW-0731">Sigma factor</keyword>
<reference evidence="6 7" key="1">
    <citation type="submission" date="2016-08" db="EMBL/GenBank/DDBJ databases">
        <authorList>
            <person name="Seilhamer J.J."/>
        </authorList>
    </citation>
    <scope>NUCLEOTIDE SEQUENCE [LARGE SCALE GENOMIC DNA]</scope>
    <source>
        <strain evidence="6 7">DX4</strain>
    </source>
</reference>
<sequence>MTEIKAQELPFQINEETFALVYKIYWKKLYYLCYQKLQDQDLSKDMVHDLFRSIWERRNELQISDSIEKYLVRSIKFKISTYFREKIQQERNLEESMRYCKDTDLVTEKQVAFSFLTKEIASLVEKLPERCQQIYRLSRENGMNNRQIAASLLLSEKTVENQITKALSFIRQHLSAYKNE</sequence>
<dbReference type="InterPro" id="IPR013324">
    <property type="entry name" value="RNA_pol_sigma_r3/r4-like"/>
</dbReference>
<gene>
    <name evidence="6" type="ORF">BFS30_19840</name>
</gene>
<dbReference type="GO" id="GO:0003677">
    <property type="term" value="F:DNA binding"/>
    <property type="evidence" value="ECO:0007669"/>
    <property type="project" value="InterPro"/>
</dbReference>
<dbReference type="EMBL" id="CP017141">
    <property type="protein sequence ID" value="AOM80898.1"/>
    <property type="molecule type" value="Genomic_DNA"/>
</dbReference>
<accession>A0A1D7QQF6</accession>
<dbReference type="SUPFAM" id="SSF88659">
    <property type="entry name" value="Sigma3 and sigma4 domains of RNA polymerase sigma factors"/>
    <property type="match status" value="1"/>
</dbReference>
<proteinExistence type="inferred from homology"/>
<dbReference type="Gene3D" id="1.10.10.10">
    <property type="entry name" value="Winged helix-like DNA-binding domain superfamily/Winged helix DNA-binding domain"/>
    <property type="match status" value="1"/>
</dbReference>
<dbReference type="NCBIfam" id="TIGR02937">
    <property type="entry name" value="sigma70-ECF"/>
    <property type="match status" value="1"/>
</dbReference>
<dbReference type="InterPro" id="IPR013249">
    <property type="entry name" value="RNA_pol_sigma70_r4_t2"/>
</dbReference>
<dbReference type="GO" id="GO:0006352">
    <property type="term" value="P:DNA-templated transcription initiation"/>
    <property type="evidence" value="ECO:0007669"/>
    <property type="project" value="InterPro"/>
</dbReference>
<dbReference type="PANTHER" id="PTHR43133">
    <property type="entry name" value="RNA POLYMERASE ECF-TYPE SIGMA FACTO"/>
    <property type="match status" value="1"/>
</dbReference>
<keyword evidence="7" id="KW-1185">Reference proteome</keyword>
<protein>
    <recommendedName>
        <fullName evidence="5">RNA polymerase sigma factor 70 region 4 type 2 domain-containing protein</fullName>
    </recommendedName>
</protein>
<comment type="similarity">
    <text evidence="1">Belongs to the sigma-70 factor family. ECF subfamily.</text>
</comment>
<evidence type="ECO:0000313" key="7">
    <source>
        <dbReference type="Proteomes" id="UP000094313"/>
    </source>
</evidence>
<dbReference type="InterPro" id="IPR013325">
    <property type="entry name" value="RNA_pol_sigma_r2"/>
</dbReference>
<evidence type="ECO:0000256" key="2">
    <source>
        <dbReference type="ARBA" id="ARBA00023015"/>
    </source>
</evidence>
<dbReference type="AlphaFoldDB" id="A0A1D7QQF6"/>
<dbReference type="InterPro" id="IPR039425">
    <property type="entry name" value="RNA_pol_sigma-70-like"/>
</dbReference>
<feature type="domain" description="RNA polymerase sigma factor 70 region 4 type 2" evidence="5">
    <location>
        <begin position="119"/>
        <end position="168"/>
    </location>
</feature>
<dbReference type="Gene3D" id="1.10.1740.10">
    <property type="match status" value="1"/>
</dbReference>
<dbReference type="InterPro" id="IPR014284">
    <property type="entry name" value="RNA_pol_sigma-70_dom"/>
</dbReference>
<name>A0A1D7QQF6_9SPHI</name>
<dbReference type="InterPro" id="IPR036388">
    <property type="entry name" value="WH-like_DNA-bd_sf"/>
</dbReference>
<evidence type="ECO:0000256" key="3">
    <source>
        <dbReference type="ARBA" id="ARBA00023082"/>
    </source>
</evidence>
<dbReference type="GO" id="GO:0016987">
    <property type="term" value="F:sigma factor activity"/>
    <property type="evidence" value="ECO:0007669"/>
    <property type="project" value="UniProtKB-KW"/>
</dbReference>
<evidence type="ECO:0000313" key="6">
    <source>
        <dbReference type="EMBL" id="AOM80898.1"/>
    </source>
</evidence>
<evidence type="ECO:0000256" key="1">
    <source>
        <dbReference type="ARBA" id="ARBA00010641"/>
    </source>
</evidence>